<feature type="compositionally biased region" description="Low complexity" evidence="2">
    <location>
        <begin position="27"/>
        <end position="43"/>
    </location>
</feature>
<dbReference type="InterPro" id="IPR042003">
    <property type="entry name" value="Sortase_E"/>
</dbReference>
<reference evidence="4 5" key="1">
    <citation type="submission" date="2021-01" db="EMBL/GenBank/DDBJ databases">
        <title>Whole genome shotgun sequence of Plantactinospora mayteni NBRC 109088.</title>
        <authorList>
            <person name="Komaki H."/>
            <person name="Tamura T."/>
        </authorList>
    </citation>
    <scope>NUCLEOTIDE SEQUENCE [LARGE SCALE GENOMIC DNA]</scope>
    <source>
        <strain evidence="4 5">NBRC 109088</strain>
    </source>
</reference>
<evidence type="ECO:0000256" key="3">
    <source>
        <dbReference type="SAM" id="Phobius"/>
    </source>
</evidence>
<keyword evidence="3" id="KW-1133">Transmembrane helix</keyword>
<keyword evidence="3" id="KW-0472">Membrane</keyword>
<evidence type="ECO:0000313" key="5">
    <source>
        <dbReference type="Proteomes" id="UP000621500"/>
    </source>
</evidence>
<dbReference type="EMBL" id="BONX01000004">
    <property type="protein sequence ID" value="GIG94344.1"/>
    <property type="molecule type" value="Genomic_DNA"/>
</dbReference>
<keyword evidence="1" id="KW-0378">Hydrolase</keyword>
<feature type="transmembrane region" description="Helical" evidence="3">
    <location>
        <begin position="275"/>
        <end position="296"/>
    </location>
</feature>
<sequence>MTTTVDPPTVPPVDLHREPPTAPPRPSRAASDPGGSPSRAAPARRSRPVEIPAVRVTGTILTLLGVLLLAFVVHLTLVSQLRYERAQQTAYADFRKDLAEGIAPVGQTDLDGELLRPGTSIAVLRIPVLGTRQVVSEGTTGAVLQNGPGHRRDTVLPGQPGTSVVLGRHAGYGGPFAGLSLLTAGDEIVVVTGQGEHRYRVSGLRRPGDPLPPRLADGAGRLTLATADGRPYLPDNVLYVDADLVSSAQPSPQRRFGAQSLSTAEQAMAGDPGAWVPLVLWGQALLIAAYAVSWAWARWGGWQAWVSGMPLLTVLGLTVADQAVRLLPNLY</sequence>
<name>A0ABQ4EHZ4_9ACTN</name>
<keyword evidence="3" id="KW-0812">Transmembrane</keyword>
<accession>A0ABQ4EHZ4</accession>
<feature type="transmembrane region" description="Helical" evidence="3">
    <location>
        <begin position="56"/>
        <end position="78"/>
    </location>
</feature>
<gene>
    <name evidence="4" type="ORF">Pma05_09170</name>
</gene>
<evidence type="ECO:0000256" key="2">
    <source>
        <dbReference type="SAM" id="MobiDB-lite"/>
    </source>
</evidence>
<dbReference type="InterPro" id="IPR005754">
    <property type="entry name" value="Sortase"/>
</dbReference>
<protein>
    <submittedName>
        <fullName evidence="4">Sortase</fullName>
    </submittedName>
</protein>
<feature type="region of interest" description="Disordered" evidence="2">
    <location>
        <begin position="1"/>
        <end position="46"/>
    </location>
</feature>
<dbReference type="Proteomes" id="UP000621500">
    <property type="component" value="Unassembled WGS sequence"/>
</dbReference>
<dbReference type="CDD" id="cd05830">
    <property type="entry name" value="Sortase_E"/>
    <property type="match status" value="1"/>
</dbReference>
<dbReference type="SUPFAM" id="SSF63817">
    <property type="entry name" value="Sortase"/>
    <property type="match status" value="1"/>
</dbReference>
<evidence type="ECO:0000256" key="1">
    <source>
        <dbReference type="ARBA" id="ARBA00022801"/>
    </source>
</evidence>
<proteinExistence type="predicted"/>
<comment type="caution">
    <text evidence="4">The sequence shown here is derived from an EMBL/GenBank/DDBJ whole genome shotgun (WGS) entry which is preliminary data.</text>
</comment>
<evidence type="ECO:0000313" key="4">
    <source>
        <dbReference type="EMBL" id="GIG94344.1"/>
    </source>
</evidence>
<organism evidence="4 5">
    <name type="scientific">Plantactinospora mayteni</name>
    <dbReference type="NCBI Taxonomy" id="566021"/>
    <lineage>
        <taxon>Bacteria</taxon>
        <taxon>Bacillati</taxon>
        <taxon>Actinomycetota</taxon>
        <taxon>Actinomycetes</taxon>
        <taxon>Micromonosporales</taxon>
        <taxon>Micromonosporaceae</taxon>
        <taxon>Plantactinospora</taxon>
    </lineage>
</organism>
<dbReference type="Pfam" id="PF04203">
    <property type="entry name" value="Sortase"/>
    <property type="match status" value="1"/>
</dbReference>
<dbReference type="RefSeq" id="WP_203855991.1">
    <property type="nucleotide sequence ID" value="NZ_BAAAZQ010000002.1"/>
</dbReference>
<dbReference type="Gene3D" id="2.40.260.10">
    <property type="entry name" value="Sortase"/>
    <property type="match status" value="1"/>
</dbReference>
<keyword evidence="5" id="KW-1185">Reference proteome</keyword>
<feature type="transmembrane region" description="Helical" evidence="3">
    <location>
        <begin position="302"/>
        <end position="320"/>
    </location>
</feature>
<dbReference type="InterPro" id="IPR023365">
    <property type="entry name" value="Sortase_dom-sf"/>
</dbReference>